<evidence type="ECO:0000313" key="7">
    <source>
        <dbReference type="EMBL" id="MPM55087.1"/>
    </source>
</evidence>
<evidence type="ECO:0000259" key="4">
    <source>
        <dbReference type="Pfam" id="PF00460"/>
    </source>
</evidence>
<dbReference type="Pfam" id="PF06429">
    <property type="entry name" value="Flg_bbr_C"/>
    <property type="match status" value="1"/>
</dbReference>
<dbReference type="InterPro" id="IPR010930">
    <property type="entry name" value="Flg_bb/hook_C_dom"/>
</dbReference>
<feature type="domain" description="Flagellar basal-body/hook protein C-terminal" evidence="5">
    <location>
        <begin position="216"/>
        <end position="260"/>
    </location>
</feature>
<accession>A0A645APV3</accession>
<protein>
    <recommendedName>
        <fullName evidence="2">Flagellar basal-body rod protein FlgG</fullName>
    </recommendedName>
    <alternativeName>
        <fullName evidence="3">Distal rod protein</fullName>
    </alternativeName>
</protein>
<dbReference type="GO" id="GO:0071978">
    <property type="term" value="P:bacterial-type flagellum-dependent swarming motility"/>
    <property type="evidence" value="ECO:0007669"/>
    <property type="project" value="TreeGrafter"/>
</dbReference>
<keyword evidence="7" id="KW-0966">Cell projection</keyword>
<comment type="similarity">
    <text evidence="1">Belongs to the flagella basal body rod proteins family.</text>
</comment>
<organism evidence="7">
    <name type="scientific">bioreactor metagenome</name>
    <dbReference type="NCBI Taxonomy" id="1076179"/>
    <lineage>
        <taxon>unclassified sequences</taxon>
        <taxon>metagenomes</taxon>
        <taxon>ecological metagenomes</taxon>
    </lineage>
</organism>
<gene>
    <name evidence="7" type="primary">flgG_30</name>
    <name evidence="7" type="ORF">SDC9_101872</name>
</gene>
<evidence type="ECO:0000256" key="3">
    <source>
        <dbReference type="ARBA" id="ARBA00032912"/>
    </source>
</evidence>
<dbReference type="InterPro" id="IPR053967">
    <property type="entry name" value="LlgE_F_G-like_D1"/>
</dbReference>
<dbReference type="PANTHER" id="PTHR30435:SF19">
    <property type="entry name" value="FLAGELLAR BASAL-BODY ROD PROTEIN FLGG"/>
    <property type="match status" value="1"/>
</dbReference>
<reference evidence="7" key="1">
    <citation type="submission" date="2019-08" db="EMBL/GenBank/DDBJ databases">
        <authorList>
            <person name="Kucharzyk K."/>
            <person name="Murdoch R.W."/>
            <person name="Higgins S."/>
            <person name="Loffler F."/>
        </authorList>
    </citation>
    <scope>NUCLEOTIDE SEQUENCE</scope>
</reference>
<dbReference type="NCBIfam" id="TIGR02488">
    <property type="entry name" value="flgG_G_neg"/>
    <property type="match status" value="1"/>
</dbReference>
<evidence type="ECO:0000256" key="2">
    <source>
        <dbReference type="ARBA" id="ARBA00017948"/>
    </source>
</evidence>
<feature type="domain" description="Flagellar hook protein FlgE/F/G-like D1" evidence="6">
    <location>
        <begin position="96"/>
        <end position="159"/>
    </location>
</feature>
<sequence>MMRALWTAGSGMVAQQANIDGISNNLANVNTTGFKKSRTDFQDLMYQTIRQAGAQTGPDSQVPTGIQMGHGVRQVATQKIYTQGSFQQTGNSLDVAIEGDGFFQIALPDGSFAYTRDGSFKKDSNGRMVTSDGYPLEPAIQIPGTATEVSISADGRVSATMPDDAEPQEIGDIQLFRFVNPSGLDNIGRNLLKETAASGQPVQVAPGEEGAGTLVQKYLEMSNVQVVEEMVNMIVAQRAYEVNSKAITTADEMLSQAANLKR</sequence>
<comment type="caution">
    <text evidence="7">The sequence shown here is derived from an EMBL/GenBank/DDBJ whole genome shotgun (WGS) entry which is preliminary data.</text>
</comment>
<keyword evidence="7" id="KW-0969">Cilium</keyword>
<dbReference type="PANTHER" id="PTHR30435">
    <property type="entry name" value="FLAGELLAR PROTEIN"/>
    <property type="match status" value="1"/>
</dbReference>
<dbReference type="InterPro" id="IPR037925">
    <property type="entry name" value="FlgE/F/G-like"/>
</dbReference>
<evidence type="ECO:0000259" key="5">
    <source>
        <dbReference type="Pfam" id="PF06429"/>
    </source>
</evidence>
<name>A0A645APV3_9ZZZZ</name>
<dbReference type="Pfam" id="PF00460">
    <property type="entry name" value="Flg_bb_rod"/>
    <property type="match status" value="1"/>
</dbReference>
<keyword evidence="7" id="KW-0282">Flagellum</keyword>
<evidence type="ECO:0000259" key="6">
    <source>
        <dbReference type="Pfam" id="PF22692"/>
    </source>
</evidence>
<dbReference type="InterPro" id="IPR001444">
    <property type="entry name" value="Flag_bb_rod_N"/>
</dbReference>
<evidence type="ECO:0000256" key="1">
    <source>
        <dbReference type="ARBA" id="ARBA00009677"/>
    </source>
</evidence>
<dbReference type="InterPro" id="IPR020013">
    <property type="entry name" value="Flagellar_FlgE/F/G"/>
</dbReference>
<proteinExistence type="inferred from homology"/>
<dbReference type="EMBL" id="VSSQ01015109">
    <property type="protein sequence ID" value="MPM55087.1"/>
    <property type="molecule type" value="Genomic_DNA"/>
</dbReference>
<feature type="domain" description="Flagellar basal body rod protein N-terminal" evidence="4">
    <location>
        <begin position="7"/>
        <end position="35"/>
    </location>
</feature>
<dbReference type="NCBIfam" id="TIGR03506">
    <property type="entry name" value="FlgEFG_subfam"/>
    <property type="match status" value="2"/>
</dbReference>
<dbReference type="Pfam" id="PF22692">
    <property type="entry name" value="LlgE_F_G_D1"/>
    <property type="match status" value="1"/>
</dbReference>
<dbReference type="GO" id="GO:0009426">
    <property type="term" value="C:bacterial-type flagellum basal body, distal rod"/>
    <property type="evidence" value="ECO:0007669"/>
    <property type="project" value="InterPro"/>
</dbReference>
<dbReference type="SUPFAM" id="SSF117143">
    <property type="entry name" value="Flagellar hook protein flgE"/>
    <property type="match status" value="1"/>
</dbReference>
<dbReference type="AlphaFoldDB" id="A0A645APV3"/>
<dbReference type="InterPro" id="IPR012834">
    <property type="entry name" value="FlgG_G_neg"/>
</dbReference>